<keyword evidence="3" id="KW-1185">Reference proteome</keyword>
<organism evidence="2 3">
    <name type="scientific">Albidovulum litorale</name>
    <dbReference type="NCBI Taxonomy" id="2984134"/>
    <lineage>
        <taxon>Bacteria</taxon>
        <taxon>Pseudomonadati</taxon>
        <taxon>Pseudomonadota</taxon>
        <taxon>Alphaproteobacteria</taxon>
        <taxon>Rhodobacterales</taxon>
        <taxon>Paracoccaceae</taxon>
        <taxon>Albidovulum</taxon>
    </lineage>
</organism>
<comment type="caution">
    <text evidence="2">The sequence shown here is derived from an EMBL/GenBank/DDBJ whole genome shotgun (WGS) entry which is preliminary data.</text>
</comment>
<name>A0ABT2ZHU4_9RHOB</name>
<feature type="transmembrane region" description="Helical" evidence="1">
    <location>
        <begin position="380"/>
        <end position="399"/>
    </location>
</feature>
<gene>
    <name evidence="2" type="ORF">OEZ71_00175</name>
</gene>
<evidence type="ECO:0000256" key="1">
    <source>
        <dbReference type="SAM" id="Phobius"/>
    </source>
</evidence>
<feature type="transmembrane region" description="Helical" evidence="1">
    <location>
        <begin position="313"/>
        <end position="331"/>
    </location>
</feature>
<feature type="transmembrane region" description="Helical" evidence="1">
    <location>
        <begin position="26"/>
        <end position="44"/>
    </location>
</feature>
<feature type="transmembrane region" description="Helical" evidence="1">
    <location>
        <begin position="281"/>
        <end position="301"/>
    </location>
</feature>
<keyword evidence="1" id="KW-0812">Transmembrane</keyword>
<proteinExistence type="predicted"/>
<keyword evidence="1" id="KW-1133">Transmembrane helix</keyword>
<feature type="transmembrane region" description="Helical" evidence="1">
    <location>
        <begin position="343"/>
        <end position="360"/>
    </location>
</feature>
<feature type="transmembrane region" description="Helical" evidence="1">
    <location>
        <begin position="158"/>
        <end position="176"/>
    </location>
</feature>
<dbReference type="EMBL" id="JAOWKZ010000001">
    <property type="protein sequence ID" value="MCV2870704.1"/>
    <property type="molecule type" value="Genomic_DNA"/>
</dbReference>
<accession>A0ABT2ZHU4</accession>
<dbReference type="Proteomes" id="UP001652564">
    <property type="component" value="Unassembled WGS sequence"/>
</dbReference>
<protein>
    <submittedName>
        <fullName evidence="2">Type VI secretion system contractile sheath small subunit</fullName>
    </submittedName>
</protein>
<sequence>MNDFLSPRGGERSGDPARISSFGKAYLAWPLIGLAILVLVYRSLKYGGYFPDDAYITFRFAEHLSRGLGIVWNEGGEPTEGSTSFLQTLLVAAGFRMGLPVATIAYTISTVSVIVLLVALWRITLRLTGQFALGMALPLALFLSGVHFSLHVNAGMDTIVAIALLSVSFLAALNLLARPGWARALALVLIGFLCLWCRPDTAPYLLGQGAVLILAALGDWRSGRNPQFLHQLVTAYALLIIAGIAYLAWKYSYYGYILPNSFYIKGADLSDLAGLEPVLRFLKGTATSGVVLITLLPFVDWRALRPDAENRSLARVALLVVPVTCFLLYNTTTTHLVNYSSRFEYPVAAFFWIGAGWLLTRGRAFDRLSAFLQGLGGTRAGYGAVAIIVLIALAVPLQIDRRHHTKWFSLVQIMHYEPISAALLRTGAGPEITLVYDAAGFIPFDSKVSFIDPVGLCDNTLSGRTPITPLAREEYIWGAEPDVYLGPYPPASPGAVSAADDPLMTTIYARKILLNPETFADYGPYMHKMTDAEQQASVHYRMRELRDNWIAVGEIPYQYGVEAEYTHFVYVRAASPYANKLVEELGKVATRKLEEIDFNDVLKGQKPLSRQDAKRLSAMR</sequence>
<feature type="transmembrane region" description="Helical" evidence="1">
    <location>
        <begin position="232"/>
        <end position="249"/>
    </location>
</feature>
<feature type="transmembrane region" description="Helical" evidence="1">
    <location>
        <begin position="181"/>
        <end position="198"/>
    </location>
</feature>
<keyword evidence="1" id="KW-0472">Membrane</keyword>
<evidence type="ECO:0000313" key="2">
    <source>
        <dbReference type="EMBL" id="MCV2870704.1"/>
    </source>
</evidence>
<feature type="transmembrane region" description="Helical" evidence="1">
    <location>
        <begin position="131"/>
        <end position="152"/>
    </location>
</feature>
<dbReference type="RefSeq" id="WP_263737912.1">
    <property type="nucleotide sequence ID" value="NZ_JAOWKZ010000001.1"/>
</dbReference>
<evidence type="ECO:0000313" key="3">
    <source>
        <dbReference type="Proteomes" id="UP001652564"/>
    </source>
</evidence>
<feature type="transmembrane region" description="Helical" evidence="1">
    <location>
        <begin position="97"/>
        <end position="119"/>
    </location>
</feature>
<reference evidence="2 3" key="1">
    <citation type="submission" date="2022-10" db="EMBL/GenBank/DDBJ databases">
        <title>Defluviimonas sp. nov., isolated from ocean surface sediments.</title>
        <authorList>
            <person name="He W."/>
            <person name="Wang L."/>
            <person name="Zhang D.-F."/>
        </authorList>
    </citation>
    <scope>NUCLEOTIDE SEQUENCE [LARGE SCALE GENOMIC DNA]</scope>
    <source>
        <strain evidence="2 3">WL0050</strain>
    </source>
</reference>